<protein>
    <recommendedName>
        <fullName evidence="2">HTH cro/C1-type domain-containing protein</fullName>
    </recommendedName>
</protein>
<name>A0A644WX69_9ZZZZ</name>
<dbReference type="CDD" id="cd00093">
    <property type="entry name" value="HTH_XRE"/>
    <property type="match status" value="1"/>
</dbReference>
<dbReference type="Pfam" id="PF24828">
    <property type="entry name" value="DUF7713"/>
    <property type="match status" value="1"/>
</dbReference>
<evidence type="ECO:0000259" key="2">
    <source>
        <dbReference type="PROSITE" id="PS50943"/>
    </source>
</evidence>
<dbReference type="InterPro" id="IPR001387">
    <property type="entry name" value="Cro/C1-type_HTH"/>
</dbReference>
<dbReference type="Pfam" id="PF01381">
    <property type="entry name" value="HTH_3"/>
    <property type="match status" value="1"/>
</dbReference>
<proteinExistence type="predicted"/>
<dbReference type="SMART" id="SM00530">
    <property type="entry name" value="HTH_XRE"/>
    <property type="match status" value="1"/>
</dbReference>
<dbReference type="PANTHER" id="PTHR46558">
    <property type="entry name" value="TRACRIPTIONAL REGULATORY PROTEIN-RELATED-RELATED"/>
    <property type="match status" value="1"/>
</dbReference>
<evidence type="ECO:0000256" key="1">
    <source>
        <dbReference type="ARBA" id="ARBA00023125"/>
    </source>
</evidence>
<dbReference type="EMBL" id="VSSQ01001248">
    <property type="protein sequence ID" value="MPM06643.1"/>
    <property type="molecule type" value="Genomic_DNA"/>
</dbReference>
<organism evidence="3">
    <name type="scientific">bioreactor metagenome</name>
    <dbReference type="NCBI Taxonomy" id="1076179"/>
    <lineage>
        <taxon>unclassified sequences</taxon>
        <taxon>metagenomes</taxon>
        <taxon>ecological metagenomes</taxon>
    </lineage>
</organism>
<gene>
    <name evidence="3" type="ORF">SDC9_52945</name>
</gene>
<keyword evidence="1" id="KW-0238">DNA-binding</keyword>
<comment type="caution">
    <text evidence="3">The sequence shown here is derived from an EMBL/GenBank/DDBJ whole genome shotgun (WGS) entry which is preliminary data.</text>
</comment>
<evidence type="ECO:0000313" key="3">
    <source>
        <dbReference type="EMBL" id="MPM06643.1"/>
    </source>
</evidence>
<dbReference type="InterPro" id="IPR010982">
    <property type="entry name" value="Lambda_DNA-bd_dom_sf"/>
</dbReference>
<dbReference type="PANTHER" id="PTHR46558:SF4">
    <property type="entry name" value="DNA-BIDING PHAGE PROTEIN"/>
    <property type="match status" value="1"/>
</dbReference>
<reference evidence="3" key="1">
    <citation type="submission" date="2019-08" db="EMBL/GenBank/DDBJ databases">
        <authorList>
            <person name="Kucharzyk K."/>
            <person name="Murdoch R.W."/>
            <person name="Higgins S."/>
            <person name="Loffler F."/>
        </authorList>
    </citation>
    <scope>NUCLEOTIDE SEQUENCE</scope>
</reference>
<dbReference type="SUPFAM" id="SSF47413">
    <property type="entry name" value="lambda repressor-like DNA-binding domains"/>
    <property type="match status" value="1"/>
</dbReference>
<dbReference type="AlphaFoldDB" id="A0A644WX69"/>
<sequence>MQESEINRVINYQEVGSRIRELRKSHDLSQKEFAQALNISQGHLSRVEKGSPISTALCALIAEKFNTAMEFLLHGEEEKPLGTTTFVTTHTKSPELGSFGYSLEVADVITNSNKHIKQLLEACDYTYTFVVDEIRDIDSISDTNEQLYPTTSYTFDLSVTCLPFGYEWMAVERERSETNVDPLKDPVPEIELRKQMEAKGRKYIPKKTVKDSCQFEPYSFKMFSPFDLMDDEYRRVGDIGRYREAKEIALYNGTESPEDCFDPIVDELVPDVHVYLKDGTIDREAEFVRFKNIIRSGVTGKTLIPNSFRALDAGFFVSGSGVVYKGRQYGLGTQGRIGISSSSHEFGGSELQFIVDDKRITAEQLIDMLSTYEGWELTFKITSR</sequence>
<feature type="domain" description="HTH cro/C1-type" evidence="2">
    <location>
        <begin position="19"/>
        <end position="72"/>
    </location>
</feature>
<dbReference type="Gene3D" id="1.10.260.40">
    <property type="entry name" value="lambda repressor-like DNA-binding domains"/>
    <property type="match status" value="1"/>
</dbReference>
<dbReference type="GO" id="GO:0003677">
    <property type="term" value="F:DNA binding"/>
    <property type="evidence" value="ECO:0007669"/>
    <property type="project" value="UniProtKB-KW"/>
</dbReference>
<accession>A0A644WX69</accession>
<dbReference type="InterPro" id="IPR056130">
    <property type="entry name" value="DUF7713"/>
</dbReference>
<dbReference type="PROSITE" id="PS50943">
    <property type="entry name" value="HTH_CROC1"/>
    <property type="match status" value="1"/>
</dbReference>